<dbReference type="Gene3D" id="1.25.10.10">
    <property type="entry name" value="Leucine-rich Repeat Variant"/>
    <property type="match status" value="2"/>
</dbReference>
<dbReference type="GO" id="GO:0016180">
    <property type="term" value="P:snRNA processing"/>
    <property type="evidence" value="ECO:0007669"/>
    <property type="project" value="TreeGrafter"/>
</dbReference>
<dbReference type="EMBL" id="JANBPU010000038">
    <property type="protein sequence ID" value="KAJ1918792.1"/>
    <property type="molecule type" value="Genomic_DNA"/>
</dbReference>
<dbReference type="InterPro" id="IPR016024">
    <property type="entry name" value="ARM-type_fold"/>
</dbReference>
<dbReference type="GO" id="GO:0032039">
    <property type="term" value="C:integrator complex"/>
    <property type="evidence" value="ECO:0007669"/>
    <property type="project" value="TreeGrafter"/>
</dbReference>
<proteinExistence type="predicted"/>
<evidence type="ECO:0000313" key="2">
    <source>
        <dbReference type="EMBL" id="KAJ1918792.1"/>
    </source>
</evidence>
<dbReference type="PANTHER" id="PTHR20938">
    <property type="entry name" value="INTEGRATOR COMPLEX SUBUNIT 4"/>
    <property type="match status" value="1"/>
</dbReference>
<name>A0A9W8A5P5_9FUNG</name>
<organism evidence="2 3">
    <name type="scientific">Mycoemilia scoparia</name>
    <dbReference type="NCBI Taxonomy" id="417184"/>
    <lineage>
        <taxon>Eukaryota</taxon>
        <taxon>Fungi</taxon>
        <taxon>Fungi incertae sedis</taxon>
        <taxon>Zoopagomycota</taxon>
        <taxon>Kickxellomycotina</taxon>
        <taxon>Kickxellomycetes</taxon>
        <taxon>Kickxellales</taxon>
        <taxon>Kickxellaceae</taxon>
        <taxon>Mycoemilia</taxon>
    </lineage>
</organism>
<accession>A0A9W8A5P5</accession>
<evidence type="ECO:0000313" key="3">
    <source>
        <dbReference type="Proteomes" id="UP001150538"/>
    </source>
</evidence>
<dbReference type="PANTHER" id="PTHR20938:SF0">
    <property type="entry name" value="INTEGRATOR COMPLEX SUBUNIT 4"/>
    <property type="match status" value="1"/>
</dbReference>
<reference evidence="2" key="1">
    <citation type="submission" date="2022-07" db="EMBL/GenBank/DDBJ databases">
        <title>Phylogenomic reconstructions and comparative analyses of Kickxellomycotina fungi.</title>
        <authorList>
            <person name="Reynolds N.K."/>
            <person name="Stajich J.E."/>
            <person name="Barry K."/>
            <person name="Grigoriev I.V."/>
            <person name="Crous P."/>
            <person name="Smith M.E."/>
        </authorList>
    </citation>
    <scope>NUCLEOTIDE SEQUENCE</scope>
    <source>
        <strain evidence="2">NBRC 100468</strain>
    </source>
</reference>
<evidence type="ECO:0000256" key="1">
    <source>
        <dbReference type="SAM" id="MobiDB-lite"/>
    </source>
</evidence>
<dbReference type="InterPro" id="IPR011989">
    <property type="entry name" value="ARM-like"/>
</dbReference>
<gene>
    <name evidence="2" type="ORF">H4219_002411</name>
</gene>
<dbReference type="Proteomes" id="UP001150538">
    <property type="component" value="Unassembled WGS sequence"/>
</dbReference>
<dbReference type="OrthoDB" id="18190at2759"/>
<feature type="region of interest" description="Disordered" evidence="1">
    <location>
        <begin position="323"/>
        <end position="353"/>
    </location>
</feature>
<dbReference type="SUPFAM" id="SSF48371">
    <property type="entry name" value="ARM repeat"/>
    <property type="match status" value="1"/>
</dbReference>
<keyword evidence="3" id="KW-1185">Reference proteome</keyword>
<sequence length="997" mass="112741">MKRALSSDEGSELRPQKLSRDDIEPYELWQLQGKISSLGWELAKKELARVSATCRSEQTDASVKNLAIRIGGRMCVHPNADSRTLVKTLVGILPVSTVNQRYQIYHQLAKIHKMKGIDNVLREFPDEVQMLESNILKDTNNSNSNLRCICIVAYTHLFLSGLLGKSQISVSIDKEVTEKDSKNKLVEILSRYLNDPEFKIRATSLRVLLDLYYAGHHLDVQLYDVCVLATKDEHYQVRLCAMELLSAISQLYPEQPVSIQKNYTMEHIRLLDDAFVKICDMINDTSVIVRQRACAVLGRYYNVGMKFLLQTLSKQVMSNLKRYAPKGRREANKPGSKSKGKGGKGSSIPTPSGDADVELESIRLLDSGAAGAFVHGLEDEYQEVRDAAIESITELSIRSSEFGEKTVDFLVDMFNDSSDIVRLNSLKALNKIGSQIPIQFNDEQLSIALSAMEDANPVIRESVHSIFKVSRMDSVKTLTKLVESLHGNIDKYPEDKTSIWETFKSIGELHSNIISSDFVCSLLNLSTQFLNREPSLEDSKYTANLIMIMNIDIDKRKKLQEVLPKFVYGHLPFFREMLPHCFPKDLSESVPGEHEFVLKMLKRPGQPFSIDNGGSLTTERSTTKGALAKIQSIIETVVSNFGSQDSIDSIGTKLKNVESQIGSMSISRKPESDNLNIMKDYLDVLLRLDNIVRLYDQFSDSAYLLQQNALVMEACYSIQCKYLGLSPNIYASLLYCRLFCNIIWLLVEIRSHSISISNLIGDFGAVLFELILQRIEKCKSFIESNLELPTPLKLLADQITDIKAQSISAQKSRSDEPHTKNNVITSRDLLDTLQTFIKSFVPIPLQFDGIYRIVSAQLRIPETKYAIEFNYKFPFTIHTVGKIKWFDVRSKLGVEASEEDLTPLSPYEYNISKDISVMLQLSSGINETIKFDLVVYYMPDQFQIDSQVLSGNLTRDTFSIADFEADSDQWLSYKVTDRSLELNAKAINPRPEPRKTF</sequence>
<comment type="caution">
    <text evidence="2">The sequence shown here is derived from an EMBL/GenBank/DDBJ whole genome shotgun (WGS) entry which is preliminary data.</text>
</comment>
<dbReference type="AlphaFoldDB" id="A0A9W8A5P5"/>
<protein>
    <submittedName>
        <fullName evidence="2">Uncharacterized protein</fullName>
    </submittedName>
</protein>